<name>A0ACA9SUQ7_9GLOM</name>
<accession>A0ACA9SUQ7</accession>
<evidence type="ECO:0000313" key="1">
    <source>
        <dbReference type="EMBL" id="CAG8847944.1"/>
    </source>
</evidence>
<feature type="non-terminal residue" evidence="1">
    <location>
        <position position="82"/>
    </location>
</feature>
<feature type="non-terminal residue" evidence="1">
    <location>
        <position position="1"/>
    </location>
</feature>
<keyword evidence="2" id="KW-1185">Reference proteome</keyword>
<gene>
    <name evidence="1" type="ORF">RPERSI_LOCUS34881</name>
</gene>
<comment type="caution">
    <text evidence="1">The sequence shown here is derived from an EMBL/GenBank/DDBJ whole genome shotgun (WGS) entry which is preliminary data.</text>
</comment>
<evidence type="ECO:0000313" key="2">
    <source>
        <dbReference type="Proteomes" id="UP000789920"/>
    </source>
</evidence>
<organism evidence="1 2">
    <name type="scientific">Racocetra persica</name>
    <dbReference type="NCBI Taxonomy" id="160502"/>
    <lineage>
        <taxon>Eukaryota</taxon>
        <taxon>Fungi</taxon>
        <taxon>Fungi incertae sedis</taxon>
        <taxon>Mucoromycota</taxon>
        <taxon>Glomeromycotina</taxon>
        <taxon>Glomeromycetes</taxon>
        <taxon>Diversisporales</taxon>
        <taxon>Gigasporaceae</taxon>
        <taxon>Racocetra</taxon>
    </lineage>
</organism>
<dbReference type="EMBL" id="CAJVQC010158445">
    <property type="protein sequence ID" value="CAG8847944.1"/>
    <property type="molecule type" value="Genomic_DNA"/>
</dbReference>
<proteinExistence type="predicted"/>
<dbReference type="Proteomes" id="UP000789920">
    <property type="component" value="Unassembled WGS sequence"/>
</dbReference>
<protein>
    <submittedName>
        <fullName evidence="1">10678_t:CDS:1</fullName>
    </submittedName>
</protein>
<reference evidence="1" key="1">
    <citation type="submission" date="2021-06" db="EMBL/GenBank/DDBJ databases">
        <authorList>
            <person name="Kallberg Y."/>
            <person name="Tangrot J."/>
            <person name="Rosling A."/>
        </authorList>
    </citation>
    <scope>NUCLEOTIDE SEQUENCE</scope>
    <source>
        <strain evidence="1">MA461A</strain>
    </source>
</reference>
<sequence>EDDPESDIENKFDTLVSSEQLQQPLQAAQGRKNKHNHSKVKKSAHNDSRFKGRWLIETPVTNKGLCDLVKAACFLSLKEYWE</sequence>